<feature type="transmembrane region" description="Helical" evidence="5">
    <location>
        <begin position="43"/>
        <end position="63"/>
    </location>
</feature>
<feature type="transmembrane region" description="Helical" evidence="5">
    <location>
        <begin position="12"/>
        <end position="31"/>
    </location>
</feature>
<feature type="transmembrane region" description="Helical" evidence="5">
    <location>
        <begin position="138"/>
        <end position="161"/>
    </location>
</feature>
<dbReference type="InterPro" id="IPR053150">
    <property type="entry name" value="Teicoplanin_resist-assoc"/>
</dbReference>
<keyword evidence="3 5" id="KW-1133">Transmembrane helix</keyword>
<evidence type="ECO:0000259" key="7">
    <source>
        <dbReference type="Pfam" id="PF06271"/>
    </source>
</evidence>
<dbReference type="PANTHER" id="PTHR36834:SF1">
    <property type="entry name" value="INTEGRAL MEMBRANE PROTEIN"/>
    <property type="match status" value="1"/>
</dbReference>
<feature type="transmembrane region" description="Helical" evidence="5">
    <location>
        <begin position="324"/>
        <end position="344"/>
    </location>
</feature>
<proteinExistence type="predicted"/>
<sequence>MGQYLEPIHVAIIVFPLLAIGMAFPLLVYHYARYGAISAWQVFVNYSFYFYLLCAYFLIILPLPTRAADAALTTPTINLHPLLVYYNFRATGFSLHQPTTWLTTLHAPGFQQPFFNIVLTIPFGFYLHYYFKRNVLTSVMLSFGLSLFFELTQLSGLYGFYIRPYRLFDVDDLLLNTTGGLVGWLLAPLFTWLLPTQAQIAATNRRHAVQVGLMRRLTAFVLDWLLIGIGVVIVTLVMRVFNYVVPGWLLSAVGVLGLIWLPEQLFNGRTIGLRAVHLQICSLKWQTPRPWQIAVRNLICYIPLIGLIALAQPWFSRPASNGELLLAGAILLTLILDSLLAVIMPRYPLLFERLSQTTTVSSYRPAANQLHQTRTEPH</sequence>
<feature type="transmembrane region" description="Helical" evidence="5">
    <location>
        <begin position="243"/>
        <end position="261"/>
    </location>
</feature>
<keyword evidence="4 5" id="KW-0472">Membrane</keyword>
<dbReference type="Pfam" id="PF06271">
    <property type="entry name" value="RDD"/>
    <property type="match status" value="1"/>
</dbReference>
<protein>
    <submittedName>
        <fullName evidence="8">Glycopeptide antibiotics resistance protein</fullName>
    </submittedName>
</protein>
<dbReference type="Proteomes" id="UP001628078">
    <property type="component" value="Unassembled WGS sequence"/>
</dbReference>
<keyword evidence="9" id="KW-1185">Reference proteome</keyword>
<dbReference type="RefSeq" id="WP_407884851.1">
    <property type="nucleotide sequence ID" value="NZ_BQXO01000007.1"/>
</dbReference>
<feature type="transmembrane region" description="Helical" evidence="5">
    <location>
        <begin position="217"/>
        <end position="237"/>
    </location>
</feature>
<dbReference type="InterPro" id="IPR006976">
    <property type="entry name" value="VanZ-like"/>
</dbReference>
<evidence type="ECO:0000256" key="1">
    <source>
        <dbReference type="ARBA" id="ARBA00004141"/>
    </source>
</evidence>
<feature type="transmembrane region" description="Helical" evidence="5">
    <location>
        <begin position="293"/>
        <end position="312"/>
    </location>
</feature>
<comment type="caution">
    <text evidence="8">The sequence shown here is derived from an EMBL/GenBank/DDBJ whole genome shotgun (WGS) entry which is preliminary data.</text>
</comment>
<comment type="subcellular location">
    <subcellularLocation>
        <location evidence="1">Membrane</location>
        <topology evidence="1">Multi-pass membrane protein</topology>
    </subcellularLocation>
</comment>
<feature type="domain" description="VanZ-like" evidence="6">
    <location>
        <begin position="48"/>
        <end position="190"/>
    </location>
</feature>
<evidence type="ECO:0000256" key="5">
    <source>
        <dbReference type="SAM" id="Phobius"/>
    </source>
</evidence>
<dbReference type="InterPro" id="IPR010432">
    <property type="entry name" value="RDD"/>
</dbReference>
<evidence type="ECO:0000256" key="3">
    <source>
        <dbReference type="ARBA" id="ARBA00022989"/>
    </source>
</evidence>
<dbReference type="Pfam" id="PF04892">
    <property type="entry name" value="VanZ"/>
    <property type="match status" value="1"/>
</dbReference>
<evidence type="ECO:0000313" key="8">
    <source>
        <dbReference type="EMBL" id="GKT06584.1"/>
    </source>
</evidence>
<feature type="transmembrane region" description="Helical" evidence="5">
    <location>
        <begin position="114"/>
        <end position="131"/>
    </location>
</feature>
<keyword evidence="2 5" id="KW-0812">Transmembrane</keyword>
<reference evidence="8 9" key="1">
    <citation type="submission" date="2022-03" db="EMBL/GenBank/DDBJ databases">
        <title>Draft genome sequence of Furfurilactobacillus curtus JCM 31185.</title>
        <authorList>
            <person name="Suzuki S."/>
            <person name="Endo A."/>
            <person name="Kajikawa A."/>
        </authorList>
    </citation>
    <scope>NUCLEOTIDE SEQUENCE [LARGE SCALE GENOMIC DNA]</scope>
    <source>
        <strain evidence="8 9">JCM 31185</strain>
    </source>
</reference>
<dbReference type="PANTHER" id="PTHR36834">
    <property type="entry name" value="MEMBRANE PROTEIN-RELATED"/>
    <property type="match status" value="1"/>
</dbReference>
<gene>
    <name evidence="8" type="ORF">JCM31185_18710</name>
</gene>
<accession>A0ABQ5JT30</accession>
<evidence type="ECO:0000256" key="4">
    <source>
        <dbReference type="ARBA" id="ARBA00023136"/>
    </source>
</evidence>
<feature type="transmembrane region" description="Helical" evidence="5">
    <location>
        <begin position="173"/>
        <end position="196"/>
    </location>
</feature>
<name>A0ABQ5JT30_9LACO</name>
<feature type="domain" description="RDD" evidence="7">
    <location>
        <begin position="212"/>
        <end position="340"/>
    </location>
</feature>
<organism evidence="8 9">
    <name type="scientific">Furfurilactobacillus curtus</name>
    <dbReference type="NCBI Taxonomy" id="1746200"/>
    <lineage>
        <taxon>Bacteria</taxon>
        <taxon>Bacillati</taxon>
        <taxon>Bacillota</taxon>
        <taxon>Bacilli</taxon>
        <taxon>Lactobacillales</taxon>
        <taxon>Lactobacillaceae</taxon>
        <taxon>Furfurilactobacillus</taxon>
    </lineage>
</organism>
<evidence type="ECO:0000259" key="6">
    <source>
        <dbReference type="Pfam" id="PF04892"/>
    </source>
</evidence>
<evidence type="ECO:0000313" key="9">
    <source>
        <dbReference type="Proteomes" id="UP001628078"/>
    </source>
</evidence>
<evidence type="ECO:0000256" key="2">
    <source>
        <dbReference type="ARBA" id="ARBA00022692"/>
    </source>
</evidence>
<dbReference type="EMBL" id="BQXO01000007">
    <property type="protein sequence ID" value="GKT06584.1"/>
    <property type="molecule type" value="Genomic_DNA"/>
</dbReference>